<feature type="non-terminal residue" evidence="3">
    <location>
        <position position="304"/>
    </location>
</feature>
<dbReference type="Proteomes" id="UP000837857">
    <property type="component" value="Chromosome 16"/>
</dbReference>
<name>A0ABN8I415_9NEOP</name>
<reference evidence="3" key="1">
    <citation type="submission" date="2022-03" db="EMBL/GenBank/DDBJ databases">
        <authorList>
            <person name="Martin H S."/>
        </authorList>
    </citation>
    <scope>NUCLEOTIDE SEQUENCE</scope>
</reference>
<dbReference type="InterPro" id="IPR032453">
    <property type="entry name" value="PKNOX/Meis_N"/>
</dbReference>
<organism evidence="3 4">
    <name type="scientific">Iphiclides podalirius</name>
    <name type="common">scarce swallowtail</name>
    <dbReference type="NCBI Taxonomy" id="110791"/>
    <lineage>
        <taxon>Eukaryota</taxon>
        <taxon>Metazoa</taxon>
        <taxon>Ecdysozoa</taxon>
        <taxon>Arthropoda</taxon>
        <taxon>Hexapoda</taxon>
        <taxon>Insecta</taxon>
        <taxon>Pterygota</taxon>
        <taxon>Neoptera</taxon>
        <taxon>Endopterygota</taxon>
        <taxon>Lepidoptera</taxon>
        <taxon>Glossata</taxon>
        <taxon>Ditrysia</taxon>
        <taxon>Papilionoidea</taxon>
        <taxon>Papilionidae</taxon>
        <taxon>Papilioninae</taxon>
        <taxon>Iphiclides</taxon>
    </lineage>
</organism>
<keyword evidence="1" id="KW-0539">Nucleus</keyword>
<dbReference type="EMBL" id="OW152828">
    <property type="protein sequence ID" value="CAH2044689.1"/>
    <property type="molecule type" value="Genomic_DNA"/>
</dbReference>
<feature type="domain" description="MEIS N-terminal" evidence="2">
    <location>
        <begin position="76"/>
        <end position="168"/>
    </location>
</feature>
<dbReference type="Pfam" id="PF16493">
    <property type="entry name" value="Meis_PKNOX_N"/>
    <property type="match status" value="1"/>
</dbReference>
<accession>A0ABN8I415</accession>
<proteinExistence type="predicted"/>
<sequence>MMMMYNTRNECGLADLNSRTNVSIPLQYDESLHGGGYMEGGAMYHEHRLTHPHLPPVHYPPPAAPAHALPGEPLVHKRDKDAIYGHPLFPLLALIFEKCELATCTPRDPGVAGGDVCSSESFNEDIAVFSKQIRQEKPYYIADPEVDSLMVQAIQVLRFHLLELEKVSGPIVVTGARAVGAGEGRGIHYAPPPDRTGPVEYPTQYRFDYPSGRFRTEIPIARERLTHTSNRDRSCRLCRGRWELARIRRPLCGPVRASRYAGGPQRYRRVPLRPTDVAILEISIPSFELAPGYVSSLAGPVAHK</sequence>
<evidence type="ECO:0000256" key="1">
    <source>
        <dbReference type="ARBA" id="ARBA00023242"/>
    </source>
</evidence>
<protein>
    <recommendedName>
        <fullName evidence="2">MEIS N-terminal domain-containing protein</fullName>
    </recommendedName>
</protein>
<evidence type="ECO:0000313" key="3">
    <source>
        <dbReference type="EMBL" id="CAH2044689.1"/>
    </source>
</evidence>
<evidence type="ECO:0000313" key="4">
    <source>
        <dbReference type="Proteomes" id="UP000837857"/>
    </source>
</evidence>
<keyword evidence="4" id="KW-1185">Reference proteome</keyword>
<gene>
    <name evidence="3" type="ORF">IPOD504_LOCUS4739</name>
</gene>
<evidence type="ECO:0000259" key="2">
    <source>
        <dbReference type="Pfam" id="PF16493"/>
    </source>
</evidence>